<gene>
    <name evidence="1" type="ORF">CLOSTHATH_00315</name>
</gene>
<comment type="caution">
    <text evidence="1">The sequence shown here is derived from an EMBL/GenBank/DDBJ whole genome shotgun (WGS) entry which is preliminary data.</text>
</comment>
<proteinExistence type="predicted"/>
<dbReference type="HOGENOM" id="CLU_3062328_0_0_9"/>
<name>D3A9P4_9FIRM</name>
<accession>D3A9P4</accession>
<protein>
    <submittedName>
        <fullName evidence="1">Uncharacterized protein</fullName>
    </submittedName>
</protein>
<reference evidence="1 2" key="1">
    <citation type="submission" date="2010-01" db="EMBL/GenBank/DDBJ databases">
        <authorList>
            <person name="Weinstock G."/>
            <person name="Sodergren E."/>
            <person name="Clifton S."/>
            <person name="Fulton L."/>
            <person name="Fulton B."/>
            <person name="Courtney L."/>
            <person name="Fronick C."/>
            <person name="Harrison M."/>
            <person name="Strong C."/>
            <person name="Farmer C."/>
            <person name="Delahaunty K."/>
            <person name="Markovic C."/>
            <person name="Hall O."/>
            <person name="Minx P."/>
            <person name="Tomlinson C."/>
            <person name="Mitreva M."/>
            <person name="Nelson J."/>
            <person name="Hou S."/>
            <person name="Wollam A."/>
            <person name="Pepin K.H."/>
            <person name="Johnson M."/>
            <person name="Bhonagiri V."/>
            <person name="Nash W.E."/>
            <person name="Warren W."/>
            <person name="Chinwalla A."/>
            <person name="Mardis E.R."/>
            <person name="Wilson R.K."/>
        </authorList>
    </citation>
    <scope>NUCLEOTIDE SEQUENCE [LARGE SCALE GENOMIC DNA]</scope>
    <source>
        <strain evidence="1 2">DSM 13479</strain>
    </source>
</reference>
<organism evidence="1 2">
    <name type="scientific">Hungatella hathewayi DSM 13479</name>
    <dbReference type="NCBI Taxonomy" id="566550"/>
    <lineage>
        <taxon>Bacteria</taxon>
        <taxon>Bacillati</taxon>
        <taxon>Bacillota</taxon>
        <taxon>Clostridia</taxon>
        <taxon>Lachnospirales</taxon>
        <taxon>Lachnospiraceae</taxon>
        <taxon>Hungatella</taxon>
    </lineage>
</organism>
<dbReference type="EMBL" id="ACIO01000020">
    <property type="protein sequence ID" value="EFD01465.1"/>
    <property type="molecule type" value="Genomic_DNA"/>
</dbReference>
<evidence type="ECO:0000313" key="2">
    <source>
        <dbReference type="Proteomes" id="UP000004968"/>
    </source>
</evidence>
<evidence type="ECO:0000313" key="1">
    <source>
        <dbReference type="EMBL" id="EFD01465.1"/>
    </source>
</evidence>
<sequence length="53" mass="6125">MTTKNVLNDCSSHLNPFISDHSFHKKTLPYTRKNRKMRTCVLFVSAICLKIVS</sequence>
<dbReference type="Proteomes" id="UP000004968">
    <property type="component" value="Unassembled WGS sequence"/>
</dbReference>
<dbReference type="AlphaFoldDB" id="D3A9P4"/>